<sequence>MLENLILIVFLGVTIGWVVGLCYEKVFVLTYGGMEKVFFKIFSINIFFKLISLLFSCLITLLFFLIGMLFLPVIPDALWNNFYISFFMGIVVGVAMKGVVFKNK</sequence>
<evidence type="ECO:0000256" key="1">
    <source>
        <dbReference type="SAM" id="Phobius"/>
    </source>
</evidence>
<evidence type="ECO:0000313" key="5">
    <source>
        <dbReference type="EMBL" id="RSR56061.1"/>
    </source>
</evidence>
<evidence type="ECO:0000313" key="2">
    <source>
        <dbReference type="EMBL" id="AKA32544.1"/>
    </source>
</evidence>
<proteinExistence type="predicted"/>
<evidence type="ECO:0000313" key="3">
    <source>
        <dbReference type="EMBL" id="MQR49930.1"/>
    </source>
</evidence>
<dbReference type="AlphaFoldDB" id="A0A0C0ABZ5"/>
<dbReference type="EMBL" id="WIOC01000012">
    <property type="protein sequence ID" value="MQR49930.1"/>
    <property type="molecule type" value="Genomic_DNA"/>
</dbReference>
<keyword evidence="1" id="KW-0472">Membrane</keyword>
<evidence type="ECO:0000313" key="7">
    <source>
        <dbReference type="Proteomes" id="UP000280073"/>
    </source>
</evidence>
<feature type="transmembrane region" description="Helical" evidence="1">
    <location>
        <begin position="6"/>
        <end position="34"/>
    </location>
</feature>
<dbReference type="RefSeq" id="WP_000892315.1">
    <property type="nucleotide sequence ID" value="NZ_AP031576.1"/>
</dbReference>
<reference evidence="4 8" key="5">
    <citation type="submission" date="2019-11" db="EMBL/GenBank/DDBJ databases">
        <title>Multidrug-resistant Acinetobacter baumannii moving toward extensively drug-resistant over fifteen years in South of Brazil.</title>
        <authorList>
            <person name="Fedrigo N.H."/>
            <person name="Cerdeira L."/>
            <person name="Fuga B."/>
            <person name="Marini P.V.B."/>
            <person name="Shinohara D.R."/>
            <person name="Carrara-Marroni F.E."/>
            <person name="Lincopan N."/>
            <person name="Tognim M.C.B."/>
        </authorList>
    </citation>
    <scope>NUCLEOTIDE SEQUENCE [LARGE SCALE GENOMIC DNA]</scope>
    <source>
        <strain evidence="4 8">Ac576</strain>
    </source>
</reference>
<reference evidence="2 6" key="1">
    <citation type="journal article" date="2015" name="J. Bacteriol.">
        <title>Resources for Genetic and Genomic Analysis of Emerging Pathogen Acinetobacter baumannii.</title>
        <authorList>
            <person name="Gallagher L.A."/>
            <person name="Ramage E."/>
            <person name="Weiss E.J."/>
            <person name="Radey M."/>
            <person name="Hayden H.S."/>
            <person name="Held K.G."/>
            <person name="Huse H.K."/>
            <person name="Zurawski D.V."/>
            <person name="Brittnacher M.J."/>
            <person name="Manoil C."/>
        </authorList>
    </citation>
    <scope>NUCLEOTIDE SEQUENCE [LARGE SCALE GENOMIC DNA]</scope>
    <source>
        <strain evidence="2 6">AB5075-UW</strain>
    </source>
</reference>
<reference evidence="5 7" key="3">
    <citation type="submission" date="2018-10" db="EMBL/GenBank/DDBJ databases">
        <title>GWAS and RNA-Seq identify cryptic mechanisms of antimicrobial resistance in Acinetobacter baumannii.</title>
        <authorList>
            <person name="Sahl J.W."/>
        </authorList>
    </citation>
    <scope>NUCLEOTIDE SEQUENCE [LARGE SCALE GENOMIC DNA]</scope>
    <source>
        <strain evidence="5 7">TG28175</strain>
    </source>
</reference>
<evidence type="ECO:0000313" key="6">
    <source>
        <dbReference type="Proteomes" id="UP000032746"/>
    </source>
</evidence>
<organism evidence="2 6">
    <name type="scientific">Acinetobacter baumannii</name>
    <dbReference type="NCBI Taxonomy" id="470"/>
    <lineage>
        <taxon>Bacteria</taxon>
        <taxon>Pseudomonadati</taxon>
        <taxon>Pseudomonadota</taxon>
        <taxon>Gammaproteobacteria</taxon>
        <taxon>Moraxellales</taxon>
        <taxon>Moraxellaceae</taxon>
        <taxon>Acinetobacter</taxon>
        <taxon>Acinetobacter calcoaceticus/baumannii complex</taxon>
    </lineage>
</organism>
<accession>A0A0C0ABZ5</accession>
<dbReference type="Proteomes" id="UP000280073">
    <property type="component" value="Unassembled WGS sequence"/>
</dbReference>
<dbReference type="EMBL" id="CP008706">
    <property type="protein sequence ID" value="AKA32544.1"/>
    <property type="molecule type" value="Genomic_DNA"/>
</dbReference>
<reference evidence="6" key="2">
    <citation type="submission" date="2015-03" db="EMBL/GenBank/DDBJ databases">
        <authorList>
            <person name="Gallagher L.A."/>
            <person name="Hayden H.S."/>
            <person name="Weiss E.J."/>
            <person name="Hager K.R."/>
            <person name="Ramage E."/>
            <person name="Radey M.R."/>
            <person name="Bydalek R."/>
            <person name="Manoil C."/>
            <person name="Miller S.I."/>
            <person name="Brittnacher M.J."/>
        </authorList>
    </citation>
    <scope>NUCLEOTIDE SEQUENCE [LARGE SCALE GENOMIC DNA]</scope>
    <source>
        <strain evidence="6">AB5075-UW</strain>
    </source>
</reference>
<dbReference type="EMBL" id="RFDI01000626">
    <property type="protein sequence ID" value="RSR56061.1"/>
    <property type="molecule type" value="Genomic_DNA"/>
</dbReference>
<dbReference type="EMBL" id="WPIP01000009">
    <property type="protein sequence ID" value="MVM90306.1"/>
    <property type="molecule type" value="Genomic_DNA"/>
</dbReference>
<name>A0A0C0ABZ5_ACIBA</name>
<reference evidence="3 9" key="4">
    <citation type="submission" date="2019-10" db="EMBL/GenBank/DDBJ databases">
        <title>Genetic environment of the oxa23 gene and comparative analysis of carbapenem resistant Acinetobacter baumannii isolates belonging to global clone 1, lineage 2 recovered in a burns hospital outbreak in 2012-2013.</title>
        <authorList>
            <person name="Douraghi M."/>
            <person name="Aris P."/>
            <person name="Kenyon J."/>
            <person name="Hamidian M."/>
        </authorList>
    </citation>
    <scope>NUCLEOTIDE SEQUENCE [LARGE SCALE GENOMIC DNA]</scope>
    <source>
        <strain evidence="3 9">ABS103</strain>
    </source>
</reference>
<evidence type="ECO:0000313" key="9">
    <source>
        <dbReference type="Proteomes" id="UP000461234"/>
    </source>
</evidence>
<dbReference type="Proteomes" id="UP000439424">
    <property type="component" value="Unassembled WGS sequence"/>
</dbReference>
<dbReference type="PATRIC" id="fig|470.1314.peg.807"/>
<evidence type="ECO:0000313" key="8">
    <source>
        <dbReference type="Proteomes" id="UP000439424"/>
    </source>
</evidence>
<feature type="transmembrane region" description="Helical" evidence="1">
    <location>
        <begin position="82"/>
        <end position="101"/>
    </location>
</feature>
<gene>
    <name evidence="2" type="ORF">ABUW_2829</name>
    <name evidence="5" type="ORF">EA686_12375</name>
    <name evidence="3" type="ORF">F2P40_11450</name>
    <name evidence="4" type="ORF">GNY86_02120</name>
</gene>
<evidence type="ECO:0000313" key="4">
    <source>
        <dbReference type="EMBL" id="MVM90306.1"/>
    </source>
</evidence>
<dbReference type="Proteomes" id="UP000032746">
    <property type="component" value="Chromosome"/>
</dbReference>
<protein>
    <submittedName>
        <fullName evidence="2">Uncharacterized protein</fullName>
    </submittedName>
</protein>
<keyword evidence="1" id="KW-1133">Transmembrane helix</keyword>
<dbReference type="Proteomes" id="UP000461234">
    <property type="component" value="Unassembled WGS sequence"/>
</dbReference>
<feature type="transmembrane region" description="Helical" evidence="1">
    <location>
        <begin position="46"/>
        <end position="70"/>
    </location>
</feature>
<keyword evidence="1" id="KW-0812">Transmembrane</keyword>